<protein>
    <submittedName>
        <fullName evidence="2">Blue copper oxidase CueO</fullName>
    </submittedName>
</protein>
<proteinExistence type="predicted"/>
<reference evidence="2 3" key="1">
    <citation type="submission" date="2018-12" db="EMBL/GenBank/DDBJ databases">
        <authorList>
            <consortium name="Pathogen Informatics"/>
        </authorList>
    </citation>
    <scope>NUCLEOTIDE SEQUENCE [LARGE SCALE GENOMIC DNA]</scope>
    <source>
        <strain evidence="2 3">NCTC6754</strain>
    </source>
</reference>
<evidence type="ECO:0000313" key="2">
    <source>
        <dbReference type="EMBL" id="VEB50499.1"/>
    </source>
</evidence>
<evidence type="ECO:0000313" key="3">
    <source>
        <dbReference type="Proteomes" id="UP000269208"/>
    </source>
</evidence>
<dbReference type="GO" id="GO:0005507">
    <property type="term" value="F:copper ion binding"/>
    <property type="evidence" value="ECO:0007669"/>
    <property type="project" value="InterPro"/>
</dbReference>
<evidence type="ECO:0000259" key="1">
    <source>
        <dbReference type="Pfam" id="PF07732"/>
    </source>
</evidence>
<dbReference type="InterPro" id="IPR008972">
    <property type="entry name" value="Cupredoxin"/>
</dbReference>
<accession>A0A3S4HVU8</accession>
<sequence length="111" mass="12366">MTVDIHNQLAEDTTLHWHGLEIPGIVDGGPQGIIPAGGTRTVTFTPEQRAATCWIHPHKHGKTGRQVAMGLAGLVLIEDDEIRKLRLPKQWGIDDVPVIIQDKTLLRRWPD</sequence>
<organism evidence="2 3">
    <name type="scientific">Salmonella enterica I</name>
    <dbReference type="NCBI Taxonomy" id="59201"/>
    <lineage>
        <taxon>Bacteria</taxon>
        <taxon>Pseudomonadati</taxon>
        <taxon>Pseudomonadota</taxon>
        <taxon>Gammaproteobacteria</taxon>
        <taxon>Enterobacterales</taxon>
        <taxon>Enterobacteriaceae</taxon>
        <taxon>Salmonella</taxon>
    </lineage>
</organism>
<dbReference type="Gene3D" id="2.60.40.420">
    <property type="entry name" value="Cupredoxins - blue copper proteins"/>
    <property type="match status" value="1"/>
</dbReference>
<dbReference type="SUPFAM" id="SSF49503">
    <property type="entry name" value="Cupredoxins"/>
    <property type="match status" value="1"/>
</dbReference>
<dbReference type="Proteomes" id="UP000269208">
    <property type="component" value="Chromosome"/>
</dbReference>
<gene>
    <name evidence="2" type="primary">cueO_2</name>
    <name evidence="2" type="ORF">NCTC6754_00175</name>
</gene>
<dbReference type="EMBL" id="LR134190">
    <property type="protein sequence ID" value="VEB50499.1"/>
    <property type="molecule type" value="Genomic_DNA"/>
</dbReference>
<name>A0A3S4HVU8_SALET</name>
<feature type="domain" description="Plastocyanin-like" evidence="1">
    <location>
        <begin position="2"/>
        <end position="81"/>
    </location>
</feature>
<dbReference type="AlphaFoldDB" id="A0A3S4HVU8"/>
<dbReference type="Pfam" id="PF07732">
    <property type="entry name" value="Cu-oxidase_3"/>
    <property type="match status" value="1"/>
</dbReference>
<dbReference type="InterPro" id="IPR011707">
    <property type="entry name" value="Cu-oxidase-like_N"/>
</dbReference>